<dbReference type="Proteomes" id="UP000612362">
    <property type="component" value="Unassembled WGS sequence"/>
</dbReference>
<evidence type="ECO:0000313" key="1">
    <source>
        <dbReference type="EMBL" id="GHO45763.1"/>
    </source>
</evidence>
<protein>
    <submittedName>
        <fullName evidence="1">Uncharacterized protein</fullName>
    </submittedName>
</protein>
<evidence type="ECO:0000313" key="2">
    <source>
        <dbReference type="Proteomes" id="UP000612362"/>
    </source>
</evidence>
<dbReference type="AlphaFoldDB" id="A0A8J3MTM9"/>
<name>A0A8J3MTM9_9CHLR</name>
<organism evidence="1 2">
    <name type="scientific">Ktedonospora formicarum</name>
    <dbReference type="NCBI Taxonomy" id="2778364"/>
    <lineage>
        <taxon>Bacteria</taxon>
        <taxon>Bacillati</taxon>
        <taxon>Chloroflexota</taxon>
        <taxon>Ktedonobacteria</taxon>
        <taxon>Ktedonobacterales</taxon>
        <taxon>Ktedonobacteraceae</taxon>
        <taxon>Ktedonospora</taxon>
    </lineage>
</organism>
<keyword evidence="2" id="KW-1185">Reference proteome</keyword>
<dbReference type="EMBL" id="BNJF01000002">
    <property type="protein sequence ID" value="GHO45763.1"/>
    <property type="molecule type" value="Genomic_DNA"/>
</dbReference>
<gene>
    <name evidence="1" type="ORF">KSX_39260</name>
</gene>
<sequence>MHIQSHRAIEHLVEEEIGVLLIGKNINWKLEGNFGKRTNQQFVQNPFARVSPPAPL</sequence>
<accession>A0A8J3MTM9</accession>
<comment type="caution">
    <text evidence="1">The sequence shown here is derived from an EMBL/GenBank/DDBJ whole genome shotgun (WGS) entry which is preliminary data.</text>
</comment>
<dbReference type="RefSeq" id="WP_236031382.1">
    <property type="nucleotide sequence ID" value="NZ_BNJF01000002.1"/>
</dbReference>
<proteinExistence type="predicted"/>
<reference evidence="1" key="1">
    <citation type="submission" date="2020-10" db="EMBL/GenBank/DDBJ databases">
        <title>Taxonomic study of unclassified bacteria belonging to the class Ktedonobacteria.</title>
        <authorList>
            <person name="Yabe S."/>
            <person name="Wang C.M."/>
            <person name="Zheng Y."/>
            <person name="Sakai Y."/>
            <person name="Cavaletti L."/>
            <person name="Monciardini P."/>
            <person name="Donadio S."/>
        </authorList>
    </citation>
    <scope>NUCLEOTIDE SEQUENCE</scope>
    <source>
        <strain evidence="1">SOSP1-1</strain>
    </source>
</reference>